<keyword evidence="2" id="KW-1133">Transmembrane helix</keyword>
<dbReference type="Pfam" id="PF14145">
    <property type="entry name" value="YrhK"/>
    <property type="match status" value="1"/>
</dbReference>
<feature type="domain" description="YrhK" evidence="3">
    <location>
        <begin position="392"/>
        <end position="442"/>
    </location>
</feature>
<accession>A0A7S4RDQ7</accession>
<feature type="transmembrane region" description="Helical" evidence="2">
    <location>
        <begin position="424"/>
        <end position="448"/>
    </location>
</feature>
<feature type="region of interest" description="Disordered" evidence="1">
    <location>
        <begin position="664"/>
        <end position="710"/>
    </location>
</feature>
<organism evidence="4">
    <name type="scientific">Alexandrium monilatum</name>
    <dbReference type="NCBI Taxonomy" id="311494"/>
    <lineage>
        <taxon>Eukaryota</taxon>
        <taxon>Sar</taxon>
        <taxon>Alveolata</taxon>
        <taxon>Dinophyceae</taxon>
        <taxon>Gonyaulacales</taxon>
        <taxon>Pyrocystaceae</taxon>
        <taxon>Alexandrium</taxon>
    </lineage>
</organism>
<proteinExistence type="predicted"/>
<protein>
    <recommendedName>
        <fullName evidence="3">YrhK domain-containing protein</fullName>
    </recommendedName>
</protein>
<feature type="compositionally biased region" description="Basic and acidic residues" evidence="1">
    <location>
        <begin position="526"/>
        <end position="535"/>
    </location>
</feature>
<reference evidence="4" key="1">
    <citation type="submission" date="2021-01" db="EMBL/GenBank/DDBJ databases">
        <authorList>
            <person name="Corre E."/>
            <person name="Pelletier E."/>
            <person name="Niang G."/>
            <person name="Scheremetjew M."/>
            <person name="Finn R."/>
            <person name="Kale V."/>
            <person name="Holt S."/>
            <person name="Cochrane G."/>
            <person name="Meng A."/>
            <person name="Brown T."/>
            <person name="Cohen L."/>
        </authorList>
    </citation>
    <scope>NUCLEOTIDE SEQUENCE</scope>
    <source>
        <strain evidence="4">CCMP3105</strain>
    </source>
</reference>
<dbReference type="AlphaFoldDB" id="A0A7S4RDQ7"/>
<feature type="compositionally biased region" description="Low complexity" evidence="1">
    <location>
        <begin position="699"/>
        <end position="710"/>
    </location>
</feature>
<feature type="compositionally biased region" description="Acidic residues" evidence="1">
    <location>
        <begin position="512"/>
        <end position="525"/>
    </location>
</feature>
<evidence type="ECO:0000259" key="3">
    <source>
        <dbReference type="Pfam" id="PF14145"/>
    </source>
</evidence>
<feature type="transmembrane region" description="Helical" evidence="2">
    <location>
        <begin position="351"/>
        <end position="372"/>
    </location>
</feature>
<name>A0A7S4RDQ7_9DINO</name>
<feature type="transmembrane region" description="Helical" evidence="2">
    <location>
        <begin position="50"/>
        <end position="70"/>
    </location>
</feature>
<keyword evidence="2" id="KW-0472">Membrane</keyword>
<feature type="region of interest" description="Disordered" evidence="1">
    <location>
        <begin position="480"/>
        <end position="626"/>
    </location>
</feature>
<feature type="transmembrane region" description="Helical" evidence="2">
    <location>
        <begin position="384"/>
        <end position="404"/>
    </location>
</feature>
<sequence>MVHLVSERPRDALLPVLLEHCCNCRQGPSRPGSRKHEPWWKTVFPVYYELLYVTVNAIFLVGSILFLPIFEGREPSVTFSMTVLNVDEGKLRGANRTLLDAFEQSIVRTISDEAGMLVGPERAHLRWHATKSCKLDRAIILDSAVFPPWGVNAMLIQERLVSAALPSAVNRSLWMVPEIESITTGPMSVQMLSKPAVTSHETSGKWAIDLGCDLYILGSLLLALLSMYDMFEDILACCFRSRHRAAAASSSAASSHDASHRASANSTNGTLGAAYSPLPTGNSPYRFLGEESPTDAAEKKKVSERETARLAEKALYLMAALVFLVGTVYFQHPKTVAARMPTVEEADVLNMAIAMFIGGSAVFCFAAFLNALSLTAHHTTFGSWAVAVCGIYECGGILFVVGSVCFTPNQGCGKGMEEMGAWSFILGSSFYVFGGVLEVVKTVALLFLQKQQEAAAKKISKAYASMLVRRRVTSTVDAAVSSHRRSQAQAQSAPLVQRRAGLDASSASNPSQEEDNGELWQDGEEERLREDREESSAAPESSQDMQQAEMAQGDQSHPQQQQQQQQQQHQHQQEDGRPQALPAGSEGQGATQGTTVRPQLPGVQWKEHYRERRHYSATVEESSREQPLLKVVRAHSSPCLDEAGPPGLWSTFFQAMAAKEKFLQGTRARRASNSPPPTAETELSDQRFQSAAGSSAEYPVPGSPLLVGPL</sequence>
<gene>
    <name evidence="4" type="ORF">AMON00008_LOCUS33995</name>
</gene>
<feature type="compositionally biased region" description="Polar residues" evidence="1">
    <location>
        <begin position="588"/>
        <end position="597"/>
    </location>
</feature>
<dbReference type="EMBL" id="HBNR01048675">
    <property type="protein sequence ID" value="CAE4611373.1"/>
    <property type="molecule type" value="Transcribed_RNA"/>
</dbReference>
<feature type="region of interest" description="Disordered" evidence="1">
    <location>
        <begin position="250"/>
        <end position="278"/>
    </location>
</feature>
<feature type="compositionally biased region" description="Low complexity" evidence="1">
    <location>
        <begin position="250"/>
        <end position="266"/>
    </location>
</feature>
<evidence type="ECO:0000313" key="4">
    <source>
        <dbReference type="EMBL" id="CAE4611373.1"/>
    </source>
</evidence>
<evidence type="ECO:0000256" key="1">
    <source>
        <dbReference type="SAM" id="MobiDB-lite"/>
    </source>
</evidence>
<feature type="transmembrane region" description="Helical" evidence="2">
    <location>
        <begin position="314"/>
        <end position="331"/>
    </location>
</feature>
<dbReference type="InterPro" id="IPR025424">
    <property type="entry name" value="YrhK_domain"/>
</dbReference>
<feature type="compositionally biased region" description="Low complexity" evidence="1">
    <location>
        <begin position="559"/>
        <end position="570"/>
    </location>
</feature>
<keyword evidence="2" id="KW-0812">Transmembrane</keyword>
<evidence type="ECO:0000256" key="2">
    <source>
        <dbReference type="SAM" id="Phobius"/>
    </source>
</evidence>